<name>A0AAU9JHD0_9CILI</name>
<keyword evidence="1" id="KW-0175">Coiled coil</keyword>
<feature type="compositionally biased region" description="Basic residues" evidence="2">
    <location>
        <begin position="61"/>
        <end position="73"/>
    </location>
</feature>
<protein>
    <submittedName>
        <fullName evidence="3">Uncharacterized protein</fullName>
    </submittedName>
</protein>
<dbReference type="Proteomes" id="UP001162131">
    <property type="component" value="Unassembled WGS sequence"/>
</dbReference>
<dbReference type="EMBL" id="CAJZBQ010000037">
    <property type="protein sequence ID" value="CAG9325093.1"/>
    <property type="molecule type" value="Genomic_DNA"/>
</dbReference>
<evidence type="ECO:0000256" key="2">
    <source>
        <dbReference type="SAM" id="MobiDB-lite"/>
    </source>
</evidence>
<proteinExistence type="predicted"/>
<sequence length="305" mass="34838">MMKQNSPKFFLSLGTSPMKETNENNIGNIHAVTKISRLPLTSKASKDDSEPKPRLSEPLVKRKPSIKVKRSPRKLNTVKSADTIRLLNDNSKDIKTMVHDKNDLKEGINYLMKEIENLHSVSNRLENEEKEILQLERILSQSEQESENLKQTLENCESLFERLNYELHDNCDIMQLLKISDAMKALFSLKPIFQFGTSIKLDKPKEDAALFRSKMRTTPHRELNSKLTLKSPYYAAPGIITLTQKKLKHTQSHSAFKRIGSGFESSRGFEAGNDINSQLNALKERTKMILEYKGYLRATPSTPAF</sequence>
<evidence type="ECO:0000256" key="1">
    <source>
        <dbReference type="SAM" id="Coils"/>
    </source>
</evidence>
<feature type="compositionally biased region" description="Basic and acidic residues" evidence="2">
    <location>
        <begin position="44"/>
        <end position="55"/>
    </location>
</feature>
<accession>A0AAU9JHD0</accession>
<gene>
    <name evidence="3" type="ORF">BSTOLATCC_MIC37839</name>
</gene>
<comment type="caution">
    <text evidence="3">The sequence shown here is derived from an EMBL/GenBank/DDBJ whole genome shotgun (WGS) entry which is preliminary data.</text>
</comment>
<evidence type="ECO:0000313" key="4">
    <source>
        <dbReference type="Proteomes" id="UP001162131"/>
    </source>
</evidence>
<dbReference type="AlphaFoldDB" id="A0AAU9JHD0"/>
<evidence type="ECO:0000313" key="3">
    <source>
        <dbReference type="EMBL" id="CAG9325093.1"/>
    </source>
</evidence>
<feature type="coiled-coil region" evidence="1">
    <location>
        <begin position="108"/>
        <end position="166"/>
    </location>
</feature>
<organism evidence="3 4">
    <name type="scientific">Blepharisma stoltei</name>
    <dbReference type="NCBI Taxonomy" id="1481888"/>
    <lineage>
        <taxon>Eukaryota</taxon>
        <taxon>Sar</taxon>
        <taxon>Alveolata</taxon>
        <taxon>Ciliophora</taxon>
        <taxon>Postciliodesmatophora</taxon>
        <taxon>Heterotrichea</taxon>
        <taxon>Heterotrichida</taxon>
        <taxon>Blepharismidae</taxon>
        <taxon>Blepharisma</taxon>
    </lineage>
</organism>
<keyword evidence="4" id="KW-1185">Reference proteome</keyword>
<reference evidence="3" key="1">
    <citation type="submission" date="2021-09" db="EMBL/GenBank/DDBJ databases">
        <authorList>
            <consortium name="AG Swart"/>
            <person name="Singh M."/>
            <person name="Singh A."/>
            <person name="Seah K."/>
            <person name="Emmerich C."/>
        </authorList>
    </citation>
    <scope>NUCLEOTIDE SEQUENCE</scope>
    <source>
        <strain evidence="3">ATCC30299</strain>
    </source>
</reference>
<feature type="region of interest" description="Disordered" evidence="2">
    <location>
        <begin position="40"/>
        <end position="73"/>
    </location>
</feature>